<protein>
    <submittedName>
        <fullName evidence="2">Uncharacterized protein</fullName>
    </submittedName>
</protein>
<sequence length="63" mass="6626">MAKTSITGQAIFILKVVVASLLGTLAIKYIAPIFAIPVNGLSALTIIFTPVLVLIGVFLTRGR</sequence>
<keyword evidence="3" id="KW-1185">Reference proteome</keyword>
<dbReference type="RefSeq" id="WP_252660353.1">
    <property type="nucleotide sequence ID" value="NZ_CP098611.1"/>
</dbReference>
<keyword evidence="1" id="KW-0472">Membrane</keyword>
<dbReference type="Proteomes" id="UP001056708">
    <property type="component" value="Chromosome"/>
</dbReference>
<reference evidence="2" key="1">
    <citation type="submission" date="2022-06" db="EMBL/GenBank/DDBJ databases">
        <title>Genome sequence of Phormidium yuhuli AB48 isolated from an industrial photobioreactor environment.</title>
        <authorList>
            <person name="Qiu Y."/>
            <person name="Noonan A.J.C."/>
            <person name="Dofher K."/>
            <person name="Koch M."/>
            <person name="Kieft B."/>
            <person name="Lin X."/>
            <person name="Ziels R.M."/>
            <person name="Hallam S.J."/>
        </authorList>
    </citation>
    <scope>NUCLEOTIDE SEQUENCE</scope>
    <source>
        <strain evidence="2">AB48</strain>
    </source>
</reference>
<accession>A0ABY5AKF0</accession>
<evidence type="ECO:0000313" key="3">
    <source>
        <dbReference type="Proteomes" id="UP001056708"/>
    </source>
</evidence>
<feature type="transmembrane region" description="Helical" evidence="1">
    <location>
        <begin position="41"/>
        <end position="60"/>
    </location>
</feature>
<organism evidence="2 3">
    <name type="scientific">Phormidium yuhuli AB48</name>
    <dbReference type="NCBI Taxonomy" id="2940671"/>
    <lineage>
        <taxon>Bacteria</taxon>
        <taxon>Bacillati</taxon>
        <taxon>Cyanobacteriota</taxon>
        <taxon>Cyanophyceae</taxon>
        <taxon>Oscillatoriophycideae</taxon>
        <taxon>Oscillatoriales</taxon>
        <taxon>Oscillatoriaceae</taxon>
        <taxon>Phormidium</taxon>
        <taxon>Phormidium yuhuli</taxon>
    </lineage>
</organism>
<evidence type="ECO:0000313" key="2">
    <source>
        <dbReference type="EMBL" id="USR89582.1"/>
    </source>
</evidence>
<keyword evidence="1" id="KW-0812">Transmembrane</keyword>
<dbReference type="EMBL" id="CP098611">
    <property type="protein sequence ID" value="USR89582.1"/>
    <property type="molecule type" value="Genomic_DNA"/>
</dbReference>
<gene>
    <name evidence="2" type="ORF">NEA10_11885</name>
</gene>
<proteinExistence type="predicted"/>
<feature type="transmembrane region" description="Helical" evidence="1">
    <location>
        <begin position="12"/>
        <end position="35"/>
    </location>
</feature>
<evidence type="ECO:0000256" key="1">
    <source>
        <dbReference type="SAM" id="Phobius"/>
    </source>
</evidence>
<name>A0ABY5AKF0_9CYAN</name>
<keyword evidence="1" id="KW-1133">Transmembrane helix</keyword>